<protein>
    <submittedName>
        <fullName evidence="2">RES family NAD+ phosphorylase</fullName>
    </submittedName>
</protein>
<dbReference type="EMBL" id="JBHSGQ010000007">
    <property type="protein sequence ID" value="MFC4726179.1"/>
    <property type="molecule type" value="Genomic_DNA"/>
</dbReference>
<accession>A0ABV9NF18</accession>
<reference evidence="3" key="1">
    <citation type="journal article" date="2019" name="Int. J. Syst. Evol. Microbiol.">
        <title>The Global Catalogue of Microorganisms (GCM) 10K type strain sequencing project: providing services to taxonomists for standard genome sequencing and annotation.</title>
        <authorList>
            <consortium name="The Broad Institute Genomics Platform"/>
            <consortium name="The Broad Institute Genome Sequencing Center for Infectious Disease"/>
            <person name="Wu L."/>
            <person name="Ma J."/>
        </authorList>
    </citation>
    <scope>NUCLEOTIDE SEQUENCE [LARGE SCALE GENOMIC DNA]</scope>
    <source>
        <strain evidence="3">CCUG 62981</strain>
    </source>
</reference>
<comment type="caution">
    <text evidence="2">The sequence shown here is derived from an EMBL/GenBank/DDBJ whole genome shotgun (WGS) entry which is preliminary data.</text>
</comment>
<gene>
    <name evidence="2" type="ORF">ACFPB0_12840</name>
</gene>
<dbReference type="Proteomes" id="UP001596024">
    <property type="component" value="Unassembled WGS sequence"/>
</dbReference>
<sequence>MMDLPGSLGQGAIHFWRLDHQQYSATWNSGEGSYRYGGRWNSPGVRAVYCSLDPSTAVFEVAAHKGLNALNCVPHVLTRATVARSHVINVIRHPQIPNSNWLMPTAVSGGQQQFGDNLLQQHGAIIIPSTVSRQAWNLIFIVTQPRDPGRELVESVRLSFWVDVVGQGPVSGACA</sequence>
<dbReference type="RefSeq" id="WP_371395165.1">
    <property type="nucleotide sequence ID" value="NZ_CP163422.1"/>
</dbReference>
<dbReference type="SMART" id="SM00953">
    <property type="entry name" value="RES"/>
    <property type="match status" value="1"/>
</dbReference>
<dbReference type="InterPro" id="IPR014914">
    <property type="entry name" value="RES_dom"/>
</dbReference>
<evidence type="ECO:0000259" key="1">
    <source>
        <dbReference type="SMART" id="SM00953"/>
    </source>
</evidence>
<feature type="domain" description="RES" evidence="1">
    <location>
        <begin position="27"/>
        <end position="155"/>
    </location>
</feature>
<organism evidence="2 3">
    <name type="scientific">Glycocaulis abyssi</name>
    <dbReference type="NCBI Taxonomy" id="1433403"/>
    <lineage>
        <taxon>Bacteria</taxon>
        <taxon>Pseudomonadati</taxon>
        <taxon>Pseudomonadota</taxon>
        <taxon>Alphaproteobacteria</taxon>
        <taxon>Maricaulales</taxon>
        <taxon>Maricaulaceae</taxon>
        <taxon>Glycocaulis</taxon>
    </lineage>
</organism>
<keyword evidence="3" id="KW-1185">Reference proteome</keyword>
<name>A0ABV9NF18_9PROT</name>
<proteinExistence type="predicted"/>
<evidence type="ECO:0000313" key="2">
    <source>
        <dbReference type="EMBL" id="MFC4726179.1"/>
    </source>
</evidence>
<evidence type="ECO:0000313" key="3">
    <source>
        <dbReference type="Proteomes" id="UP001596024"/>
    </source>
</evidence>
<dbReference type="Pfam" id="PF08808">
    <property type="entry name" value="RES"/>
    <property type="match status" value="1"/>
</dbReference>